<sequence>MWVGRSYEWAFVLVINNTEDGPGRMDEDGTARRAPHAAHGDAIDGEQVTATGMSTGELRTHPAAPLPPSATSIDVDMVDDEHDVGINAPLDSDAAMSMPVRKKIRLTFMPDETWGSGNSTDDEKDMQQQLQARLFGLLRTGDSKHFASVFTQQPPKIQQMLLSVKDDVGFTLLMSAVKFANLDACRVLIAHHVDVNELNDKKCSALFLSAQKGLVAITECLLEGGASSEFRSAALVPAAHFGHIDVVNLLLAHGADANYANQKGTTPLMRAAQEGQAAVVKALLNKHADANAANRQGSTALLLAAKRGHAGAITTLLTAGADMFLKDERDKTALDNAARRGNDELIRILTIEVSRPRFLAPRPPLQRMHDQSVGLMPPTILFPAPLTTNQSYLVKAFALPKSLFRVIVNFLPLCRMWSTQLRNLTHHLHMDPSHVVHQGIHIMDEVLCDAKRDLPISITGVGQLVLLRDSPAYQQVLTTWLHAVGEVPMPLGLLDDLRQHGDLQGVLLRYPNVDAIEFGVTVASKKEQRKKDRSVPLKIAAVIALGLVGSFGLYSLATSSPNQLTATVGTSTAAVQQQQAAKPKNVCLTSRFLTLDQLKTCVHSIPYNATEKALVLEHIRRTWPSYVFTEISKTQHAFGPYSLAAVDVAGALAAIEATDYSNDLELQNALYNVFKKLQDAHTSYHKPSVYAQFYALQPASLISVIIQFSKPDATEVNVYREFFPTDAHDFDVVGWEVVEIDGEPALNALQAFADDHVGILKDGGTRFNLAVSGFGTGRGQFVYRPLSSLDLPTKSFVEYSVYHAATNSTKTVMYNWIGLNGVAKPGNQHLFIFPTIHVPAGRAPPASHNGKLEHYFERLVRHLIYHSLFEPTPVVSYDAMDNSVGVLKIAGFSAIGGDDNGSFTQDFSANVTDALTEFTLTNKSTLILDLTGNGGGDICLGYATIRYLFPQLDLPGPREGVGPHTEAVYHVQASPLVSLLATQGEALLRTDPGSCSSEFCPNQWYSTTTKRQFLDASWATNGVANTVLGDVTQGLYYGCSSYNDFFPPPGANFKGLSPENVILVSHGYCGSTCSVFSSFIQEHNLAKTVAFGGYKDAPQQFFSFPGGQVYNTGALYDDAVALGVEMNLLVPQPLANISNLYADATFNFALVAISPWKTVWNETLLPLEYTFVPATYSPAFPGNPLNTTSLYRTAVDLVRASA</sequence>
<dbReference type="PROSITE" id="PS50088">
    <property type="entry name" value="ANK_REPEAT"/>
    <property type="match status" value="3"/>
</dbReference>
<evidence type="ECO:0000313" key="4">
    <source>
        <dbReference type="Proteomes" id="UP000285060"/>
    </source>
</evidence>
<dbReference type="PANTHER" id="PTHR37049">
    <property type="entry name" value="PEPTIDASE S41 FAMILY PROTEIN"/>
    <property type="match status" value="1"/>
</dbReference>
<evidence type="ECO:0000256" key="1">
    <source>
        <dbReference type="PROSITE-ProRule" id="PRU00023"/>
    </source>
</evidence>
<name>A0A418ATK9_9STRA</name>
<dbReference type="AlphaFoldDB" id="A0A418ATK9"/>
<feature type="repeat" description="ANK" evidence="1">
    <location>
        <begin position="230"/>
        <end position="262"/>
    </location>
</feature>
<dbReference type="InterPro" id="IPR052766">
    <property type="entry name" value="S41A_metabolite_peptidase"/>
</dbReference>
<proteinExistence type="predicted"/>
<dbReference type="VEuPathDB" id="FungiDB:H310_11701"/>
<dbReference type="InterPro" id="IPR036770">
    <property type="entry name" value="Ankyrin_rpt-contain_sf"/>
</dbReference>
<dbReference type="EMBL" id="QUSY01000546">
    <property type="protein sequence ID" value="RHY28676.1"/>
    <property type="molecule type" value="Genomic_DNA"/>
</dbReference>
<dbReference type="Proteomes" id="UP000285060">
    <property type="component" value="Unassembled WGS sequence"/>
</dbReference>
<dbReference type="VEuPathDB" id="FungiDB:H310_11702"/>
<keyword evidence="1" id="KW-0040">ANK repeat</keyword>
<feature type="region of interest" description="Disordered" evidence="2">
    <location>
        <begin position="18"/>
        <end position="47"/>
    </location>
</feature>
<dbReference type="SUPFAM" id="SSF48403">
    <property type="entry name" value="Ankyrin repeat"/>
    <property type="match status" value="1"/>
</dbReference>
<feature type="repeat" description="ANK" evidence="1">
    <location>
        <begin position="296"/>
        <end position="328"/>
    </location>
</feature>
<feature type="repeat" description="ANK" evidence="1">
    <location>
        <begin position="263"/>
        <end position="295"/>
    </location>
</feature>
<protein>
    <submittedName>
        <fullName evidence="3">Uncharacterized protein</fullName>
    </submittedName>
</protein>
<dbReference type="Pfam" id="PF12796">
    <property type="entry name" value="Ank_2"/>
    <property type="match status" value="1"/>
</dbReference>
<dbReference type="SMART" id="SM00248">
    <property type="entry name" value="ANK"/>
    <property type="match status" value="6"/>
</dbReference>
<keyword evidence="4" id="KW-1185">Reference proteome</keyword>
<dbReference type="SUPFAM" id="SSF52096">
    <property type="entry name" value="ClpP/crotonase"/>
    <property type="match status" value="1"/>
</dbReference>
<dbReference type="Gene3D" id="1.25.40.20">
    <property type="entry name" value="Ankyrin repeat-containing domain"/>
    <property type="match status" value="2"/>
</dbReference>
<gene>
    <name evidence="3" type="ORF">DYB32_005775</name>
</gene>
<dbReference type="Gene3D" id="3.90.226.10">
    <property type="entry name" value="2-enoyl-CoA Hydratase, Chain A, domain 1"/>
    <property type="match status" value="1"/>
</dbReference>
<evidence type="ECO:0000256" key="2">
    <source>
        <dbReference type="SAM" id="MobiDB-lite"/>
    </source>
</evidence>
<reference evidence="3 4" key="1">
    <citation type="submission" date="2018-08" db="EMBL/GenBank/DDBJ databases">
        <title>Aphanomyces genome sequencing and annotation.</title>
        <authorList>
            <person name="Minardi D."/>
            <person name="Oidtmann B."/>
            <person name="Van Der Giezen M."/>
            <person name="Studholme D.J."/>
        </authorList>
    </citation>
    <scope>NUCLEOTIDE SEQUENCE [LARGE SCALE GENOMIC DNA]</scope>
    <source>
        <strain evidence="3 4">NJM0002</strain>
    </source>
</reference>
<organism evidence="3 4">
    <name type="scientific">Aphanomyces invadans</name>
    <dbReference type="NCBI Taxonomy" id="157072"/>
    <lineage>
        <taxon>Eukaryota</taxon>
        <taxon>Sar</taxon>
        <taxon>Stramenopiles</taxon>
        <taxon>Oomycota</taxon>
        <taxon>Saprolegniomycetes</taxon>
        <taxon>Saprolegniales</taxon>
        <taxon>Verrucalvaceae</taxon>
        <taxon>Aphanomyces</taxon>
    </lineage>
</organism>
<dbReference type="PANTHER" id="PTHR37049:SF4">
    <property type="entry name" value="RHODANESE DOMAIN-CONTAINING PROTEIN"/>
    <property type="match status" value="1"/>
</dbReference>
<dbReference type="PROSITE" id="PS50297">
    <property type="entry name" value="ANK_REP_REGION"/>
    <property type="match status" value="3"/>
</dbReference>
<dbReference type="InterPro" id="IPR029045">
    <property type="entry name" value="ClpP/crotonase-like_dom_sf"/>
</dbReference>
<dbReference type="InterPro" id="IPR002110">
    <property type="entry name" value="Ankyrin_rpt"/>
</dbReference>
<comment type="caution">
    <text evidence="3">The sequence shown here is derived from an EMBL/GenBank/DDBJ whole genome shotgun (WGS) entry which is preliminary data.</text>
</comment>
<dbReference type="Pfam" id="PF00023">
    <property type="entry name" value="Ank"/>
    <property type="match status" value="1"/>
</dbReference>
<evidence type="ECO:0000313" key="3">
    <source>
        <dbReference type="EMBL" id="RHY28676.1"/>
    </source>
</evidence>
<accession>A0A418ATK9</accession>
<feature type="compositionally biased region" description="Basic and acidic residues" evidence="2">
    <location>
        <begin position="21"/>
        <end position="31"/>
    </location>
</feature>